<organism evidence="1 2">
    <name type="scientific">Prauserella marina</name>
    <dbReference type="NCBI Taxonomy" id="530584"/>
    <lineage>
        <taxon>Bacteria</taxon>
        <taxon>Bacillati</taxon>
        <taxon>Actinomycetota</taxon>
        <taxon>Actinomycetes</taxon>
        <taxon>Pseudonocardiales</taxon>
        <taxon>Pseudonocardiaceae</taxon>
        <taxon>Prauserella</taxon>
    </lineage>
</organism>
<dbReference type="EMBL" id="FMZE01000001">
    <property type="protein sequence ID" value="SDC00006.1"/>
    <property type="molecule type" value="Genomic_DNA"/>
</dbReference>
<keyword evidence="2" id="KW-1185">Reference proteome</keyword>
<sequence>GALGGELPHVEVETYTWNVLPPAQRQDLASGIAEELNWARAEVLP</sequence>
<proteinExistence type="predicted"/>
<name>A0A1G6I2P4_9PSEU</name>
<evidence type="ECO:0000313" key="1">
    <source>
        <dbReference type="EMBL" id="SDC00006.1"/>
    </source>
</evidence>
<accession>A0A1G6I2P4</accession>
<protein>
    <submittedName>
        <fullName evidence="1">Uncharacterized protein</fullName>
    </submittedName>
</protein>
<feature type="non-terminal residue" evidence="1">
    <location>
        <position position="1"/>
    </location>
</feature>
<dbReference type="Proteomes" id="UP000199494">
    <property type="component" value="Unassembled WGS sequence"/>
</dbReference>
<dbReference type="AlphaFoldDB" id="A0A1G6I2P4"/>
<evidence type="ECO:0000313" key="2">
    <source>
        <dbReference type="Proteomes" id="UP000199494"/>
    </source>
</evidence>
<gene>
    <name evidence="1" type="ORF">SAMN05421630_1011</name>
</gene>
<reference evidence="1 2" key="1">
    <citation type="submission" date="2016-10" db="EMBL/GenBank/DDBJ databases">
        <authorList>
            <person name="de Groot N.N."/>
        </authorList>
    </citation>
    <scope>NUCLEOTIDE SEQUENCE [LARGE SCALE GENOMIC DNA]</scope>
    <source>
        <strain evidence="1 2">CGMCC 4.5506</strain>
    </source>
</reference>